<dbReference type="KEGG" id="dmm:dnm_082210"/>
<evidence type="ECO:0000313" key="1">
    <source>
        <dbReference type="EMBL" id="QTA92145.1"/>
    </source>
</evidence>
<evidence type="ECO:0000313" key="2">
    <source>
        <dbReference type="Proteomes" id="UP000663722"/>
    </source>
</evidence>
<proteinExistence type="predicted"/>
<protein>
    <submittedName>
        <fullName evidence="1">Uncharacterized protein</fullName>
    </submittedName>
</protein>
<dbReference type="EMBL" id="CP061800">
    <property type="protein sequence ID" value="QTA92145.1"/>
    <property type="molecule type" value="Genomic_DNA"/>
</dbReference>
<dbReference type="Proteomes" id="UP000663722">
    <property type="component" value="Chromosome"/>
</dbReference>
<reference evidence="1" key="1">
    <citation type="journal article" date="2021" name="Microb. Physiol.">
        <title>Proteogenomic Insights into the Physiology of Marine, Sulfate-Reducing, Filamentous Desulfonema limicola and Desulfonema magnum.</title>
        <authorList>
            <person name="Schnaars V."/>
            <person name="Wohlbrand L."/>
            <person name="Scheve S."/>
            <person name="Hinrichs C."/>
            <person name="Reinhardt R."/>
            <person name="Rabus R."/>
        </authorList>
    </citation>
    <scope>NUCLEOTIDE SEQUENCE</scope>
    <source>
        <strain evidence="1">4be13</strain>
    </source>
</reference>
<accession>A0A975GSK3</accession>
<keyword evidence="2" id="KW-1185">Reference proteome</keyword>
<gene>
    <name evidence="1" type="ORF">dnm_082210</name>
</gene>
<organism evidence="1 2">
    <name type="scientific">Desulfonema magnum</name>
    <dbReference type="NCBI Taxonomy" id="45655"/>
    <lineage>
        <taxon>Bacteria</taxon>
        <taxon>Pseudomonadati</taxon>
        <taxon>Thermodesulfobacteriota</taxon>
        <taxon>Desulfobacteria</taxon>
        <taxon>Desulfobacterales</taxon>
        <taxon>Desulfococcaceae</taxon>
        <taxon>Desulfonema</taxon>
    </lineage>
</organism>
<name>A0A975GSK3_9BACT</name>
<sequence length="61" mass="6688">MSNTYKKCSVRIGKFEPTLPGNPARRIMNQLIAGLDLKACPKFSHSRAEGNIPDGIANFVL</sequence>
<dbReference type="AlphaFoldDB" id="A0A975GSK3"/>